<dbReference type="AlphaFoldDB" id="A0A0Q0YWM2"/>
<proteinExistence type="predicted"/>
<keyword evidence="3" id="KW-1185">Reference proteome</keyword>
<evidence type="ECO:0000313" key="2">
    <source>
        <dbReference type="EMBL" id="KQB53805.1"/>
    </source>
</evidence>
<feature type="transmembrane region" description="Helical" evidence="1">
    <location>
        <begin position="34"/>
        <end position="54"/>
    </location>
</feature>
<dbReference type="RefSeq" id="WP_055102779.1">
    <property type="nucleotide sequence ID" value="NZ_LLWH01000160.1"/>
</dbReference>
<dbReference type="EMBL" id="LLWH01000160">
    <property type="protein sequence ID" value="KQB53805.1"/>
    <property type="molecule type" value="Genomic_DNA"/>
</dbReference>
<keyword evidence="1" id="KW-1133">Transmembrane helix</keyword>
<accession>A0A0Q0YWM2</accession>
<dbReference type="STRING" id="1563157.AQS70_09350"/>
<keyword evidence="1" id="KW-0812">Transmembrane</keyword>
<dbReference type="Proteomes" id="UP000050342">
    <property type="component" value="Unassembled WGS sequence"/>
</dbReference>
<reference evidence="2 3" key="1">
    <citation type="submission" date="2015-10" db="EMBL/GenBank/DDBJ databases">
        <title>Pseudomonas helleri sp. nov. and Pseudomonas weihenstephanensis sp. nov., isolated from raw cows milk.</title>
        <authorList>
            <person name="Von Neubeck M."/>
            <person name="Huptas C."/>
            <person name="Wenning M."/>
            <person name="Scherer S."/>
        </authorList>
    </citation>
    <scope>NUCLEOTIDE SEQUENCE [LARGE SCALE GENOMIC DNA]</scope>
    <source>
        <strain evidence="2 3">BSTT44</strain>
    </source>
</reference>
<comment type="caution">
    <text evidence="2">The sequence shown here is derived from an EMBL/GenBank/DDBJ whole genome shotgun (WGS) entry which is preliminary data.</text>
</comment>
<gene>
    <name evidence="2" type="ORF">AQS70_09350</name>
</gene>
<keyword evidence="1" id="KW-0472">Membrane</keyword>
<name>A0A0Q0YWM2_9PSED</name>
<evidence type="ECO:0000313" key="3">
    <source>
        <dbReference type="Proteomes" id="UP000050342"/>
    </source>
</evidence>
<organism evidence="2 3">
    <name type="scientific">Pseudomonas endophytica</name>
    <dbReference type="NCBI Taxonomy" id="1563157"/>
    <lineage>
        <taxon>Bacteria</taxon>
        <taxon>Pseudomonadati</taxon>
        <taxon>Pseudomonadota</taxon>
        <taxon>Gammaproteobacteria</taxon>
        <taxon>Pseudomonadales</taxon>
        <taxon>Pseudomonadaceae</taxon>
        <taxon>Pseudomonas</taxon>
    </lineage>
</organism>
<evidence type="ECO:0000256" key="1">
    <source>
        <dbReference type="SAM" id="Phobius"/>
    </source>
</evidence>
<protein>
    <submittedName>
        <fullName evidence="2">Uncharacterized protein</fullName>
    </submittedName>
</protein>
<sequence>MGNAFKNPLFLVGIPLAICGVSFGLTGLLADRTFAFIAPGLLIPGVIFMLIGWMQRNKS</sequence>